<dbReference type="NCBIfam" id="NF043036">
    <property type="entry name" value="ErythonDh"/>
    <property type="match status" value="1"/>
</dbReference>
<dbReference type="InterPro" id="IPR036291">
    <property type="entry name" value="NAD(P)-bd_dom_sf"/>
</dbReference>
<dbReference type="Pfam" id="PF01370">
    <property type="entry name" value="Epimerase"/>
    <property type="match status" value="1"/>
</dbReference>
<keyword evidence="5" id="KW-1185">Reference proteome</keyword>
<keyword evidence="2" id="KW-0119">Carbohydrate metabolism</keyword>
<dbReference type="OrthoDB" id="16464at2759"/>
<dbReference type="Gene3D" id="3.40.50.720">
    <property type="entry name" value="NAD(P)-binding Rossmann-like Domain"/>
    <property type="match status" value="1"/>
</dbReference>
<dbReference type="Gene3D" id="3.90.25.10">
    <property type="entry name" value="UDP-galactose 4-epimerase, domain 1"/>
    <property type="match status" value="1"/>
</dbReference>
<evidence type="ECO:0000313" key="5">
    <source>
        <dbReference type="Proteomes" id="UP000054558"/>
    </source>
</evidence>
<feature type="domain" description="NAD-dependent epimerase/dehydratase" evidence="3">
    <location>
        <begin position="3"/>
        <end position="216"/>
    </location>
</feature>
<accession>A0A1Y1IB82</accession>
<dbReference type="PANTHER" id="PTHR43103">
    <property type="entry name" value="NUCLEOSIDE-DIPHOSPHATE-SUGAR EPIMERASE"/>
    <property type="match status" value="1"/>
</dbReference>
<reference evidence="4 5" key="1">
    <citation type="journal article" date="2014" name="Nat. Commun.">
        <title>Klebsormidium flaccidum genome reveals primary factors for plant terrestrial adaptation.</title>
        <authorList>
            <person name="Hori K."/>
            <person name="Maruyama F."/>
            <person name="Fujisawa T."/>
            <person name="Togashi T."/>
            <person name="Yamamoto N."/>
            <person name="Seo M."/>
            <person name="Sato S."/>
            <person name="Yamada T."/>
            <person name="Mori H."/>
            <person name="Tajima N."/>
            <person name="Moriyama T."/>
            <person name="Ikeuchi M."/>
            <person name="Watanabe M."/>
            <person name="Wada H."/>
            <person name="Kobayashi K."/>
            <person name="Saito M."/>
            <person name="Masuda T."/>
            <person name="Sasaki-Sekimoto Y."/>
            <person name="Mashiguchi K."/>
            <person name="Awai K."/>
            <person name="Shimojima M."/>
            <person name="Masuda S."/>
            <person name="Iwai M."/>
            <person name="Nobusawa T."/>
            <person name="Narise T."/>
            <person name="Kondo S."/>
            <person name="Saito H."/>
            <person name="Sato R."/>
            <person name="Murakawa M."/>
            <person name="Ihara Y."/>
            <person name="Oshima-Yamada Y."/>
            <person name="Ohtaka K."/>
            <person name="Satoh M."/>
            <person name="Sonobe K."/>
            <person name="Ishii M."/>
            <person name="Ohtani R."/>
            <person name="Kanamori-Sato M."/>
            <person name="Honoki R."/>
            <person name="Miyazaki D."/>
            <person name="Mochizuki H."/>
            <person name="Umetsu J."/>
            <person name="Higashi K."/>
            <person name="Shibata D."/>
            <person name="Kamiya Y."/>
            <person name="Sato N."/>
            <person name="Nakamura Y."/>
            <person name="Tabata S."/>
            <person name="Ida S."/>
            <person name="Kurokawa K."/>
            <person name="Ohta H."/>
        </authorList>
    </citation>
    <scope>NUCLEOTIDE SEQUENCE [LARGE SCALE GENOMIC DNA]</scope>
    <source>
        <strain evidence="4 5">NIES-2285</strain>
    </source>
</reference>
<protein>
    <submittedName>
        <fullName evidence="4">NAD-dependent epimerase/dehydratase</fullName>
    </submittedName>
</protein>
<dbReference type="InterPro" id="IPR001509">
    <property type="entry name" value="Epimerase_deHydtase"/>
</dbReference>
<gene>
    <name evidence="4" type="ORF">KFL_003040060</name>
</gene>
<name>A0A1Y1IB82_KLENI</name>
<keyword evidence="1" id="KW-0521">NADP</keyword>
<proteinExistence type="predicted"/>
<evidence type="ECO:0000256" key="2">
    <source>
        <dbReference type="ARBA" id="ARBA00023277"/>
    </source>
</evidence>
<dbReference type="PANTHER" id="PTHR43103:SF3">
    <property type="entry name" value="ADP-L-GLYCERO-D-MANNO-HEPTOSE-6-EPIMERASE"/>
    <property type="match status" value="1"/>
</dbReference>
<dbReference type="STRING" id="105231.A0A1Y1IB82"/>
<dbReference type="GO" id="GO:0016491">
    <property type="term" value="F:oxidoreductase activity"/>
    <property type="evidence" value="ECO:0007669"/>
    <property type="project" value="InterPro"/>
</dbReference>
<evidence type="ECO:0000256" key="1">
    <source>
        <dbReference type="ARBA" id="ARBA00022857"/>
    </source>
</evidence>
<dbReference type="Proteomes" id="UP000054558">
    <property type="component" value="Unassembled WGS sequence"/>
</dbReference>
<sequence>MAVLITGGAGFLGQRVARALLKEWENAGPDPEQPVKLLLVDIKEPSERIPGAHYVVGNISDASFLETVLTEEVASIFHFAAILSAHTESEYDLGMKVNFDATRAIIERARALETRPKLIFTSSVAVFGIPPQETIDTNALRERQLSFTEKTAVTPQSSYGAQKAMAELLVADATRRGFVDGRAVRLPTVVVRPGKPARAASSFASGVIREPLQGQPSVCPVDPDTPVWIQSPRKVVENLIRAHNLPRSTGPVVVTLPGLSVTVREMINAVVWAKGRSDLVRFERQPEVERIFCSWPGRIDTPAASSLGFEADESIEEVIRAFIEVDLEMPTNP</sequence>
<organism evidence="4 5">
    <name type="scientific">Klebsormidium nitens</name>
    <name type="common">Green alga</name>
    <name type="synonym">Ulothrix nitens</name>
    <dbReference type="NCBI Taxonomy" id="105231"/>
    <lineage>
        <taxon>Eukaryota</taxon>
        <taxon>Viridiplantae</taxon>
        <taxon>Streptophyta</taxon>
        <taxon>Klebsormidiophyceae</taxon>
        <taxon>Klebsormidiales</taxon>
        <taxon>Klebsormidiaceae</taxon>
        <taxon>Klebsormidium</taxon>
    </lineage>
</organism>
<dbReference type="OMA" id="FGHFRQV"/>
<dbReference type="AlphaFoldDB" id="A0A1Y1IB82"/>
<dbReference type="SUPFAM" id="SSF51735">
    <property type="entry name" value="NAD(P)-binding Rossmann-fold domains"/>
    <property type="match status" value="1"/>
</dbReference>
<evidence type="ECO:0000313" key="4">
    <source>
        <dbReference type="EMBL" id="GAQ86679.1"/>
    </source>
</evidence>
<evidence type="ECO:0000259" key="3">
    <source>
        <dbReference type="Pfam" id="PF01370"/>
    </source>
</evidence>
<dbReference type="EMBL" id="DF237253">
    <property type="protein sequence ID" value="GAQ86679.1"/>
    <property type="molecule type" value="Genomic_DNA"/>
</dbReference>
<dbReference type="InterPro" id="IPR050005">
    <property type="entry name" value="DenD"/>
</dbReference>